<evidence type="ECO:0000313" key="2">
    <source>
        <dbReference type="Proteomes" id="UP001472677"/>
    </source>
</evidence>
<dbReference type="EMBL" id="JBBPBM010000006">
    <property type="protein sequence ID" value="KAK8579146.1"/>
    <property type="molecule type" value="Genomic_DNA"/>
</dbReference>
<evidence type="ECO:0000313" key="1">
    <source>
        <dbReference type="EMBL" id="KAK8579146.1"/>
    </source>
</evidence>
<name>A0ABR2FE00_9ROSI</name>
<proteinExistence type="predicted"/>
<comment type="caution">
    <text evidence="1">The sequence shown here is derived from an EMBL/GenBank/DDBJ whole genome shotgun (WGS) entry which is preliminary data.</text>
</comment>
<sequence>MKVGMLGFNLGNLKIQLKALVWVKAGRDDVLVYSNRWWDDPLLCLTDGTIDYGGVLFSSEGSICAIFTGHEGEFVQIRQKSM</sequence>
<gene>
    <name evidence="1" type="ORF">V6N12_069476</name>
</gene>
<protein>
    <submittedName>
        <fullName evidence="1">Uncharacterized protein</fullName>
    </submittedName>
</protein>
<organism evidence="1 2">
    <name type="scientific">Hibiscus sabdariffa</name>
    <name type="common">roselle</name>
    <dbReference type="NCBI Taxonomy" id="183260"/>
    <lineage>
        <taxon>Eukaryota</taxon>
        <taxon>Viridiplantae</taxon>
        <taxon>Streptophyta</taxon>
        <taxon>Embryophyta</taxon>
        <taxon>Tracheophyta</taxon>
        <taxon>Spermatophyta</taxon>
        <taxon>Magnoliopsida</taxon>
        <taxon>eudicotyledons</taxon>
        <taxon>Gunneridae</taxon>
        <taxon>Pentapetalae</taxon>
        <taxon>rosids</taxon>
        <taxon>malvids</taxon>
        <taxon>Malvales</taxon>
        <taxon>Malvaceae</taxon>
        <taxon>Malvoideae</taxon>
        <taxon>Hibiscus</taxon>
    </lineage>
</organism>
<dbReference type="Proteomes" id="UP001472677">
    <property type="component" value="Unassembled WGS sequence"/>
</dbReference>
<reference evidence="1 2" key="1">
    <citation type="journal article" date="2024" name="G3 (Bethesda)">
        <title>Genome assembly of Hibiscus sabdariffa L. provides insights into metabolisms of medicinal natural products.</title>
        <authorList>
            <person name="Kim T."/>
        </authorList>
    </citation>
    <scope>NUCLEOTIDE SEQUENCE [LARGE SCALE GENOMIC DNA]</scope>
    <source>
        <strain evidence="1">TK-2024</strain>
        <tissue evidence="1">Old leaves</tissue>
    </source>
</reference>
<accession>A0ABR2FE00</accession>
<keyword evidence="2" id="KW-1185">Reference proteome</keyword>